<dbReference type="PROSITE" id="PS00816">
    <property type="entry name" value="AIPM_HOMOCIT_SYNTH_2"/>
    <property type="match status" value="1"/>
</dbReference>
<dbReference type="PROSITE" id="PS50991">
    <property type="entry name" value="PYR_CT"/>
    <property type="match status" value="1"/>
</dbReference>
<evidence type="ECO:0000256" key="5">
    <source>
        <dbReference type="ARBA" id="ARBA00022430"/>
    </source>
</evidence>
<sequence>MTRKIAIFDTTLRDGEQSPGASMNTEEKLVVARQLLRLNVDVIEAGFPISSPGDFESVRRIAELAGDDATVVGLTRAVAKDIDRAAEALKYAKRPRIHTGIGVSPSHIHDKLRITEDQCIERAVAAVKHAKSYVEDVQFYAEDAGRADYAFLAKVIQAVVDAGATVVNIPDTTGYSLPDEFGRRIRYLMENVRGIENVTVSVHCHNDLGMATALSLAGVENGATQIECTINGLGERAGNTAMEEVVMGIKMHGQELDAHTDINTREFLKASRLVSSITGINVQVNKAIVGANAFAHSSGIHQDGVLKKRDTYEIIDPEEVGAGKSQIVLTARSGHAALKHRLEELGYELDKEKLDKMYDAFLDLADKKKEIYDEDLESLMNESHRNEAALYSLESVQISCGFPLKPTATVTLRNPADQVVTACDFGTGPIDAVYKAVNKIVQVDNDLTEFSVQAVTRGIDALGEVTIRVTAPDGEVYTGRGADGDIVVSSTKAYLNALNRLLNDKAEHAK</sequence>
<keyword evidence="10 11" id="KW-0100">Branched-chain amino acid biosynthesis</keyword>
<comment type="cofactor">
    <cofactor evidence="11">
        <name>Mn(2+)</name>
        <dbReference type="ChEBI" id="CHEBI:29035"/>
    </cofactor>
</comment>
<dbReference type="SUPFAM" id="SSF51569">
    <property type="entry name" value="Aldolase"/>
    <property type="match status" value="1"/>
</dbReference>
<dbReference type="NCBIfam" id="NF002086">
    <property type="entry name" value="PRK00915.1-3"/>
    <property type="match status" value="1"/>
</dbReference>
<comment type="pathway">
    <text evidence="1 11">Amino-acid biosynthesis; L-leucine biosynthesis; L-leucine from 3-methyl-2-oxobutanoate: step 1/4.</text>
</comment>
<dbReference type="PROSITE" id="PS00815">
    <property type="entry name" value="AIPM_HOMOCIT_SYNTH_1"/>
    <property type="match status" value="1"/>
</dbReference>
<keyword evidence="8 11" id="KW-0479">Metal-binding</keyword>
<dbReference type="HAMAP" id="MF_01025">
    <property type="entry name" value="LeuA_type1"/>
    <property type="match status" value="1"/>
</dbReference>
<dbReference type="FunFam" id="3.20.20.70:FF:000010">
    <property type="entry name" value="2-isopropylmalate synthase"/>
    <property type="match status" value="1"/>
</dbReference>
<evidence type="ECO:0000256" key="10">
    <source>
        <dbReference type="ARBA" id="ARBA00023304"/>
    </source>
</evidence>
<protein>
    <recommendedName>
        <fullName evidence="4 11">2-isopropylmalate synthase</fullName>
        <ecNumber evidence="3 11">2.3.3.13</ecNumber>
    </recommendedName>
    <alternativeName>
        <fullName evidence="11">Alpha-IPM synthase</fullName>
    </alternativeName>
    <alternativeName>
        <fullName evidence="11">Alpha-isopropylmalate synthase</fullName>
    </alternativeName>
</protein>
<evidence type="ECO:0000256" key="7">
    <source>
        <dbReference type="ARBA" id="ARBA00022679"/>
    </source>
</evidence>
<dbReference type="AlphaFoldDB" id="A0A369L9L3"/>
<dbReference type="OrthoDB" id="9803573at2"/>
<dbReference type="Gene3D" id="3.30.160.270">
    <property type="match status" value="1"/>
</dbReference>
<dbReference type="Proteomes" id="UP000253792">
    <property type="component" value="Unassembled WGS sequence"/>
</dbReference>
<dbReference type="GO" id="GO:0005737">
    <property type="term" value="C:cytoplasm"/>
    <property type="evidence" value="ECO:0007669"/>
    <property type="project" value="UniProtKB-UniRule"/>
</dbReference>
<dbReference type="InterPro" id="IPR050073">
    <property type="entry name" value="2-IPM_HCS-like"/>
</dbReference>
<feature type="domain" description="Pyruvate carboxyltransferase" evidence="12">
    <location>
        <begin position="5"/>
        <end position="268"/>
    </location>
</feature>
<keyword evidence="7 11" id="KW-0808">Transferase</keyword>
<feature type="binding site" evidence="11">
    <location>
        <position position="205"/>
    </location>
    <ligand>
        <name>Mn(2+)</name>
        <dbReference type="ChEBI" id="CHEBI:29035"/>
    </ligand>
</feature>
<dbReference type="InterPro" id="IPR054691">
    <property type="entry name" value="LeuA/HCS_post-cat"/>
</dbReference>
<dbReference type="Pfam" id="PF22617">
    <property type="entry name" value="HCS_D2"/>
    <property type="match status" value="1"/>
</dbReference>
<evidence type="ECO:0000313" key="13">
    <source>
        <dbReference type="EMBL" id="RDB56020.1"/>
    </source>
</evidence>
<dbReference type="UniPathway" id="UPA00048">
    <property type="reaction ID" value="UER00070"/>
</dbReference>
<dbReference type="GO" id="GO:0003985">
    <property type="term" value="F:acetyl-CoA C-acetyltransferase activity"/>
    <property type="evidence" value="ECO:0007669"/>
    <property type="project" value="UniProtKB-UniRule"/>
</dbReference>
<evidence type="ECO:0000259" key="12">
    <source>
        <dbReference type="PROSITE" id="PS50991"/>
    </source>
</evidence>
<evidence type="ECO:0000256" key="8">
    <source>
        <dbReference type="ARBA" id="ARBA00022723"/>
    </source>
</evidence>
<accession>A0A369L9L3</accession>
<dbReference type="NCBIfam" id="TIGR00973">
    <property type="entry name" value="leuA_bact"/>
    <property type="match status" value="1"/>
</dbReference>
<dbReference type="FunFam" id="1.10.238.260:FF:000001">
    <property type="entry name" value="2-isopropylmalate synthase"/>
    <property type="match status" value="1"/>
</dbReference>
<reference evidence="13 14" key="1">
    <citation type="journal article" date="2018" name="Elife">
        <title>Discovery and characterization of a prevalent human gut bacterial enzyme sufficient for the inactivation of a family of plant toxins.</title>
        <authorList>
            <person name="Koppel N."/>
            <person name="Bisanz J.E."/>
            <person name="Pandelia M.E."/>
            <person name="Turnbaugh P.J."/>
            <person name="Balskus E.P."/>
        </authorList>
    </citation>
    <scope>NUCLEOTIDE SEQUENCE [LARGE SCALE GENOMIC DNA]</scope>
    <source>
        <strain evidence="14">anaerobia AP69FAA</strain>
    </source>
</reference>
<dbReference type="Pfam" id="PF08502">
    <property type="entry name" value="LeuA_dimer"/>
    <property type="match status" value="1"/>
</dbReference>
<dbReference type="FunFam" id="3.30.160.270:FF:000003">
    <property type="entry name" value="2-isopropylmalate synthase"/>
    <property type="match status" value="1"/>
</dbReference>
<evidence type="ECO:0000256" key="4">
    <source>
        <dbReference type="ARBA" id="ARBA00018198"/>
    </source>
</evidence>
<dbReference type="InterPro" id="IPR002034">
    <property type="entry name" value="AIPM/Hcit_synth_CS"/>
</dbReference>
<keyword evidence="9 11" id="KW-0464">Manganese</keyword>
<keyword evidence="11" id="KW-0963">Cytoplasm</keyword>
<comment type="function">
    <text evidence="11">Catalyzes the condensation of the acetyl group of acetyl-CoA with 3-methyl-2-oxobutanoate (2-ketoisovalerate) to form 3-carboxy-3-hydroxy-4-methylpentanoate (2-isopropylmalate).</text>
</comment>
<keyword evidence="14" id="KW-1185">Reference proteome</keyword>
<dbReference type="SUPFAM" id="SSF110921">
    <property type="entry name" value="2-isopropylmalate synthase LeuA, allosteric (dimerisation) domain"/>
    <property type="match status" value="1"/>
</dbReference>
<evidence type="ECO:0000256" key="11">
    <source>
        <dbReference type="HAMAP-Rule" id="MF_01025"/>
    </source>
</evidence>
<dbReference type="STRING" id="1034345.GCA_000236865_00297"/>
<dbReference type="PANTHER" id="PTHR10277:SF9">
    <property type="entry name" value="2-ISOPROPYLMALATE SYNTHASE 1, CHLOROPLASTIC-RELATED"/>
    <property type="match status" value="1"/>
</dbReference>
<dbReference type="InterPro" id="IPR036230">
    <property type="entry name" value="LeuA_allosteric_dom_sf"/>
</dbReference>
<dbReference type="EC" id="2.3.3.13" evidence="3 11"/>
<evidence type="ECO:0000256" key="2">
    <source>
        <dbReference type="ARBA" id="ARBA00009396"/>
    </source>
</evidence>
<dbReference type="GO" id="GO:0030145">
    <property type="term" value="F:manganese ion binding"/>
    <property type="evidence" value="ECO:0007669"/>
    <property type="project" value="UniProtKB-UniRule"/>
</dbReference>
<dbReference type="SMART" id="SM00917">
    <property type="entry name" value="LeuA_dimer"/>
    <property type="match status" value="1"/>
</dbReference>
<dbReference type="PANTHER" id="PTHR10277">
    <property type="entry name" value="HOMOCITRATE SYNTHASE-RELATED"/>
    <property type="match status" value="1"/>
</dbReference>
<feature type="binding site" evidence="11">
    <location>
        <position position="203"/>
    </location>
    <ligand>
        <name>Mn(2+)</name>
        <dbReference type="ChEBI" id="CHEBI:29035"/>
    </ligand>
</feature>
<dbReference type="Pfam" id="PF00682">
    <property type="entry name" value="HMGL-like"/>
    <property type="match status" value="1"/>
</dbReference>
<dbReference type="InterPro" id="IPR000891">
    <property type="entry name" value="PYR_CT"/>
</dbReference>
<dbReference type="InterPro" id="IPR005671">
    <property type="entry name" value="LeuA_bact_synth"/>
</dbReference>
<comment type="caution">
    <text evidence="13">The sequence shown here is derived from an EMBL/GenBank/DDBJ whole genome shotgun (WGS) entry which is preliminary data.</text>
</comment>
<dbReference type="InterPro" id="IPR013785">
    <property type="entry name" value="Aldolase_TIM"/>
</dbReference>
<feature type="binding site" evidence="11">
    <location>
        <position position="14"/>
    </location>
    <ligand>
        <name>Mn(2+)</name>
        <dbReference type="ChEBI" id="CHEBI:29035"/>
    </ligand>
</feature>
<evidence type="ECO:0000313" key="14">
    <source>
        <dbReference type="Proteomes" id="UP000253792"/>
    </source>
</evidence>
<dbReference type="EMBL" id="PPTP01000003">
    <property type="protein sequence ID" value="RDB56020.1"/>
    <property type="molecule type" value="Genomic_DNA"/>
</dbReference>
<feature type="binding site" evidence="11">
    <location>
        <position position="239"/>
    </location>
    <ligand>
        <name>Mn(2+)</name>
        <dbReference type="ChEBI" id="CHEBI:29035"/>
    </ligand>
</feature>
<keyword evidence="5 11" id="KW-0432">Leucine biosynthesis</keyword>
<keyword evidence="6 11" id="KW-0028">Amino-acid biosynthesis</keyword>
<name>A0A369L9L3_9ACTN</name>
<dbReference type="RefSeq" id="WP_114620356.1">
    <property type="nucleotide sequence ID" value="NZ_CAUATA010000035.1"/>
</dbReference>
<feature type="region of interest" description="Regulatory domain" evidence="11">
    <location>
        <begin position="392"/>
        <end position="510"/>
    </location>
</feature>
<gene>
    <name evidence="11" type="primary">leuA</name>
    <name evidence="13" type="ORF">C1880_03730</name>
</gene>
<evidence type="ECO:0000256" key="1">
    <source>
        <dbReference type="ARBA" id="ARBA00004689"/>
    </source>
</evidence>
<comment type="catalytic activity">
    <reaction evidence="11">
        <text>3-methyl-2-oxobutanoate + acetyl-CoA + H2O = (2S)-2-isopropylmalate + CoA + H(+)</text>
        <dbReference type="Rhea" id="RHEA:21524"/>
        <dbReference type="ChEBI" id="CHEBI:1178"/>
        <dbReference type="ChEBI" id="CHEBI:11851"/>
        <dbReference type="ChEBI" id="CHEBI:15377"/>
        <dbReference type="ChEBI" id="CHEBI:15378"/>
        <dbReference type="ChEBI" id="CHEBI:57287"/>
        <dbReference type="ChEBI" id="CHEBI:57288"/>
        <dbReference type="EC" id="2.3.3.13"/>
    </reaction>
</comment>
<dbReference type="Gene3D" id="1.10.238.260">
    <property type="match status" value="1"/>
</dbReference>
<dbReference type="Gene3D" id="3.20.20.70">
    <property type="entry name" value="Aldolase class I"/>
    <property type="match status" value="1"/>
</dbReference>
<comment type="similarity">
    <text evidence="2 11">Belongs to the alpha-IPM synthase/homocitrate synthase family. LeuA type 1 subfamily.</text>
</comment>
<dbReference type="InterPro" id="IPR013709">
    <property type="entry name" value="2-isopropylmalate_synth_dimer"/>
</dbReference>
<comment type="subunit">
    <text evidence="11">Homodimer.</text>
</comment>
<dbReference type="GO" id="GO:0003852">
    <property type="term" value="F:2-isopropylmalate synthase activity"/>
    <property type="evidence" value="ECO:0007669"/>
    <property type="project" value="UniProtKB-UniRule"/>
</dbReference>
<proteinExistence type="inferred from homology"/>
<dbReference type="CDD" id="cd07940">
    <property type="entry name" value="DRE_TIM_IPMS"/>
    <property type="match status" value="1"/>
</dbReference>
<organism evidence="13 14">
    <name type="scientific">Senegalimassilia anaerobia</name>
    <dbReference type="NCBI Taxonomy" id="1473216"/>
    <lineage>
        <taxon>Bacteria</taxon>
        <taxon>Bacillati</taxon>
        <taxon>Actinomycetota</taxon>
        <taxon>Coriobacteriia</taxon>
        <taxon>Coriobacteriales</taxon>
        <taxon>Coriobacteriaceae</taxon>
        <taxon>Senegalimassilia</taxon>
    </lineage>
</organism>
<dbReference type="GO" id="GO:0009098">
    <property type="term" value="P:L-leucine biosynthetic process"/>
    <property type="evidence" value="ECO:0007669"/>
    <property type="project" value="UniProtKB-UniRule"/>
</dbReference>
<evidence type="ECO:0000256" key="6">
    <source>
        <dbReference type="ARBA" id="ARBA00022605"/>
    </source>
</evidence>
<evidence type="ECO:0000256" key="9">
    <source>
        <dbReference type="ARBA" id="ARBA00023211"/>
    </source>
</evidence>
<evidence type="ECO:0000256" key="3">
    <source>
        <dbReference type="ARBA" id="ARBA00012973"/>
    </source>
</evidence>